<dbReference type="RefSeq" id="WP_090808754.1">
    <property type="nucleotide sequence ID" value="NZ_FNKX01000002.1"/>
</dbReference>
<name>A0A1H1JT88_9BURK</name>
<evidence type="ECO:0000313" key="2">
    <source>
        <dbReference type="Proteomes" id="UP000199365"/>
    </source>
</evidence>
<keyword evidence="2" id="KW-1185">Reference proteome</keyword>
<sequence>MSRSNHFTIVTGVTTMSDTKLSVPRRGDFGWQPLVSAFEPTIEDMLSNRAYFGMPPEALYLWGTLRDEDGEIYCPMRRIPAGLRTDAKDTRRRFYLCTTLGHDDGMHMHPVGKESVPNDGFARTLEEERIHWRSHPQAPGNRFHVSWTPEDCSWYEENGMDIKGKLVKPGMHWYLPGRDAGMYYVANIFEMEGTILGKKVRGMIGFDPIHMYEGGEIYKTKDALVQEKLELVWYTWATRYKDGSIDFGHFTLGNDMFGFAILGNEKGEVRFTYDVTGTIDFGANGYWQEGIRYSAFGEEWEFMPDPRGRLVGLGTLRNPQVDGRWRRVGDAREPDVWFAWGEAAPEHGSRPINRLPGLGTRVGVNFRKY</sequence>
<protein>
    <submittedName>
        <fullName evidence="1">Uncharacterized protein</fullName>
    </submittedName>
</protein>
<reference evidence="2" key="1">
    <citation type="submission" date="2016-10" db="EMBL/GenBank/DDBJ databases">
        <authorList>
            <person name="Varghese N."/>
            <person name="Submissions S."/>
        </authorList>
    </citation>
    <scope>NUCLEOTIDE SEQUENCE [LARGE SCALE GENOMIC DNA]</scope>
    <source>
        <strain evidence="2">DUS833</strain>
    </source>
</reference>
<gene>
    <name evidence="1" type="ORF">SAMN05445850_5640</name>
</gene>
<dbReference type="EMBL" id="FNKX01000002">
    <property type="protein sequence ID" value="SDR53206.1"/>
    <property type="molecule type" value="Genomic_DNA"/>
</dbReference>
<evidence type="ECO:0000313" key="1">
    <source>
        <dbReference type="EMBL" id="SDR53206.1"/>
    </source>
</evidence>
<proteinExistence type="predicted"/>
<dbReference type="AlphaFoldDB" id="A0A1H1JT88"/>
<organism evidence="1 2">
    <name type="scientific">Paraburkholderia tuberum</name>
    <dbReference type="NCBI Taxonomy" id="157910"/>
    <lineage>
        <taxon>Bacteria</taxon>
        <taxon>Pseudomonadati</taxon>
        <taxon>Pseudomonadota</taxon>
        <taxon>Betaproteobacteria</taxon>
        <taxon>Burkholderiales</taxon>
        <taxon>Burkholderiaceae</taxon>
        <taxon>Paraburkholderia</taxon>
    </lineage>
</organism>
<accession>A0A1H1JT88</accession>
<dbReference type="Proteomes" id="UP000199365">
    <property type="component" value="Unassembled WGS sequence"/>
</dbReference>